<evidence type="ECO:0000256" key="1">
    <source>
        <dbReference type="SAM" id="MobiDB-lite"/>
    </source>
</evidence>
<feature type="compositionally biased region" description="Polar residues" evidence="1">
    <location>
        <begin position="1013"/>
        <end position="1022"/>
    </location>
</feature>
<evidence type="ECO:0000313" key="3">
    <source>
        <dbReference type="Proteomes" id="UP000030747"/>
    </source>
</evidence>
<feature type="compositionally biased region" description="Basic and acidic residues" evidence="1">
    <location>
        <begin position="245"/>
        <end position="256"/>
    </location>
</feature>
<feature type="region of interest" description="Disordered" evidence="1">
    <location>
        <begin position="1093"/>
        <end position="1134"/>
    </location>
</feature>
<feature type="compositionally biased region" description="Polar residues" evidence="1">
    <location>
        <begin position="102"/>
        <end position="111"/>
    </location>
</feature>
<feature type="compositionally biased region" description="Low complexity" evidence="1">
    <location>
        <begin position="233"/>
        <end position="244"/>
    </location>
</feature>
<feature type="region of interest" description="Disordered" evidence="1">
    <location>
        <begin position="556"/>
        <end position="575"/>
    </location>
</feature>
<feature type="compositionally biased region" description="Basic and acidic residues" evidence="1">
    <location>
        <begin position="1740"/>
        <end position="1749"/>
    </location>
</feature>
<keyword evidence="3" id="KW-1185">Reference proteome</keyword>
<dbReference type="EMBL" id="HG675163">
    <property type="protein sequence ID" value="CDJ40448.1"/>
    <property type="molecule type" value="Genomic_DNA"/>
</dbReference>
<feature type="region of interest" description="Disordered" evidence="1">
    <location>
        <begin position="442"/>
        <end position="484"/>
    </location>
</feature>
<feature type="compositionally biased region" description="Low complexity" evidence="1">
    <location>
        <begin position="464"/>
        <end position="478"/>
    </location>
</feature>
<feature type="compositionally biased region" description="Low complexity" evidence="1">
    <location>
        <begin position="912"/>
        <end position="926"/>
    </location>
</feature>
<organism evidence="2 3">
    <name type="scientific">Eimeria tenella</name>
    <name type="common">Coccidian parasite</name>
    <dbReference type="NCBI Taxonomy" id="5802"/>
    <lineage>
        <taxon>Eukaryota</taxon>
        <taxon>Sar</taxon>
        <taxon>Alveolata</taxon>
        <taxon>Apicomplexa</taxon>
        <taxon>Conoidasida</taxon>
        <taxon>Coccidia</taxon>
        <taxon>Eucoccidiorida</taxon>
        <taxon>Eimeriorina</taxon>
        <taxon>Eimeriidae</taxon>
        <taxon>Eimeria</taxon>
    </lineage>
</organism>
<feature type="compositionally biased region" description="Polar residues" evidence="1">
    <location>
        <begin position="1065"/>
        <end position="1081"/>
    </location>
</feature>
<feature type="region of interest" description="Disordered" evidence="1">
    <location>
        <begin position="605"/>
        <end position="696"/>
    </location>
</feature>
<dbReference type="GeneID" id="25253013"/>
<feature type="region of interest" description="Disordered" evidence="1">
    <location>
        <begin position="1061"/>
        <end position="1081"/>
    </location>
</feature>
<feature type="compositionally biased region" description="Low complexity" evidence="1">
    <location>
        <begin position="1786"/>
        <end position="1803"/>
    </location>
</feature>
<dbReference type="Proteomes" id="UP000030747">
    <property type="component" value="Unassembled WGS sequence"/>
</dbReference>
<dbReference type="OMA" id="RITISWS"/>
<feature type="region of interest" description="Disordered" evidence="1">
    <location>
        <begin position="100"/>
        <end position="195"/>
    </location>
</feature>
<feature type="region of interest" description="Disordered" evidence="1">
    <location>
        <begin position="974"/>
        <end position="994"/>
    </location>
</feature>
<feature type="region of interest" description="Disordered" evidence="1">
    <location>
        <begin position="1012"/>
        <end position="1032"/>
    </location>
</feature>
<gene>
    <name evidence="2" type="ORF">ETH_00019420</name>
</gene>
<feature type="region of interest" description="Disordered" evidence="1">
    <location>
        <begin position="207"/>
        <end position="267"/>
    </location>
</feature>
<feature type="region of interest" description="Disordered" evidence="1">
    <location>
        <begin position="395"/>
        <end position="430"/>
    </location>
</feature>
<feature type="region of interest" description="Disordered" evidence="1">
    <location>
        <begin position="894"/>
        <end position="950"/>
    </location>
</feature>
<feature type="compositionally biased region" description="Basic and acidic residues" evidence="1">
    <location>
        <begin position="1766"/>
        <end position="1784"/>
    </location>
</feature>
<feature type="region of interest" description="Disordered" evidence="1">
    <location>
        <begin position="1182"/>
        <end position="1211"/>
    </location>
</feature>
<dbReference type="VEuPathDB" id="ToxoDB:ETH2_1222900"/>
<dbReference type="RefSeq" id="XP_013231198.1">
    <property type="nucleotide sequence ID" value="XM_013375744.1"/>
</dbReference>
<dbReference type="OrthoDB" id="346720at2759"/>
<name>U6KU67_EIMTE</name>
<feature type="compositionally biased region" description="Polar residues" evidence="1">
    <location>
        <begin position="1118"/>
        <end position="1134"/>
    </location>
</feature>
<reference evidence="2" key="1">
    <citation type="submission" date="2013-10" db="EMBL/GenBank/DDBJ databases">
        <title>Genomic analysis of the causative agents of coccidiosis in chickens.</title>
        <authorList>
            <person name="Reid A.J."/>
            <person name="Blake D."/>
            <person name="Billington K."/>
            <person name="Browne H."/>
            <person name="Dunn M."/>
            <person name="Hung S."/>
            <person name="Kawahara F."/>
            <person name="Miranda-Saavedra D."/>
            <person name="Mourier T."/>
            <person name="Nagra H."/>
            <person name="Otto T.D."/>
            <person name="Rawlings N."/>
            <person name="Sanchez A."/>
            <person name="Sanders M."/>
            <person name="Subramaniam C."/>
            <person name="Tay Y."/>
            <person name="Dear P."/>
            <person name="Doerig C."/>
            <person name="Gruber A."/>
            <person name="Parkinson J."/>
            <person name="Shirley M."/>
            <person name="Wan K.L."/>
            <person name="Berriman M."/>
            <person name="Tomley F."/>
            <person name="Pain A."/>
        </authorList>
    </citation>
    <scope>NUCLEOTIDE SEQUENCE [LARGE SCALE GENOMIC DNA]</scope>
    <source>
        <strain evidence="2">Houghton</strain>
    </source>
</reference>
<feature type="region of interest" description="Disordered" evidence="1">
    <location>
        <begin position="1"/>
        <end position="32"/>
    </location>
</feature>
<feature type="region of interest" description="Disordered" evidence="1">
    <location>
        <begin position="737"/>
        <end position="840"/>
    </location>
</feature>
<feature type="compositionally biased region" description="Basic and acidic residues" evidence="1">
    <location>
        <begin position="794"/>
        <end position="805"/>
    </location>
</feature>
<protein>
    <submittedName>
        <fullName evidence="2">Uncharacterized protein</fullName>
    </submittedName>
</protein>
<sequence>MVDSPLNEETLAATQPAISPSTLPSEGALSTDACGGVHATAAAERGNSRASPSSALSLPLSVFGEITGATAEAEERAAADLYPPLVPFLSSTSMTCLRRSSAHNTESTSTFRPDEHCTLDEVRDGQNDSARKSVLESTNENIDPAKDLMAQKQTQLSLTEKESFSVKSPSEEHSVSPRSSSPSLKQSDFAGSRETANSAFENLAVPEARGVARHEPEQGLDTTHKGRVRSRRYSTSSDGSSMSDTRLREETRRNTEKNASPLRSRHTHTHLQQSYVQFRSLGKRSSVSSFQRTAPAASASAPVTPVRFSAVSWQQCSMRLDRHTPPKPRAAFPLSPACTEAVPSAVATLAVATATPTADHPTAGVSPVKSILRAASACTSARSISSRRVIFTPLPKRQSASGGGDCQKSPWADQPAEAMARTDSDAPPAVFLPTALVPTETEVGGMQPGCNRRHSVGLANSSDQPRQQQQEHQCQQQQGTPASITARSEAMPLDPQSPFDNLCRVRTSHYPVQGEASESQLQNCNYPAEDRQHRRQTTLGSRLSSKANLEAQEAAEELETSNDAEVSAAETEDRTEFAQETAVTGVVTSVELSLEVARELTIHTPSPCTTHLSEAQASKSEASPAKKRIASPGRSAPTTTETARDGVSGKETNGELGRPSRQATSEGGIPIADTVPEVTSGRSSAETRGEAQASVGDGGTFTCCCSSTRVLVVSSEGETELLLHSASCLVAPAMSEPLHADPTPQRKAPARPLPEGKSRTSGGVAVSNGAGAPSPAASVQASAAAAAEKKPHHTRDEAIDSHRDPPAAAAHFTQQHQHEQDPLHSTNDSTSSLADSGSEVRQQTVPFTLVDAPTYGTAIALPPVACLKASFEEGEPNGTAHASLPSGTGTEQILVHQQQQQRRGSGIEAELDSPSTSDISSTPLTPFAGPDPLSGDAPLSPRLAVPTGGGGSRIVSTSAMSFLLSVRHQLEAEAAVQQRRQEQKQQGPLEQRHTEDAALHDVHERGVHLCDGATNTEESPTKQQEQQQGRRQLDIEKPQPHFDAVPNGSCSYQQQRCGDSVKLQEATSESNGGALTGGPSTSNCCSNDRVCEASRSPLGSPKESRRESDASAAAASSTNSHCHGNSSEIRKSVSNATADKATSISVNPQWRTQWRALNALTNKLLQGLPRALTVIAEGDNDVSPVERTSAAETPSKPVARDTHAKPAAEAQRASPCISWVDFREERLQELQLSEKQHQDIATQGNMHERGDEASEIQEFLSQRLMKRGASFAAAEAEQLLTQRAKTRREWEEVYEKTQEVLQQQLRDHTEPLFQQTSQDFKQLGEALEVASSQTERAAEAKRLRLSKESWESSFMCVVCVVSIFFGNRITVSMVSARHGAGISFAAMAEERHFALQSAAKNVDGTAASLGHFLEQETQLAEEIAAMEAEIRGFDDASSDLRVCKKTTVVLLASLGTYLDELLADIRHKESIVEAFGRLSGVRIHRVSTTGLVAELAWPRSLPSVAALQLAAGTCGTDAVAQRECSSSPFHGPCASADYPVASTRIAISWDRQAAEPAQMLKRSQPAPQLASVPTKAAAKRASQIPAAATDSSTPLRQRVQIMRPCFPPGGPFSDFAVCTPLLAPRRGRAQDAGAAVPDAVCPAPGASAACQTGVASRRHQADAVQGTVSEPRFLPITSCKLQSRFPVLRAAAAAATATGAANGDALPPHKRWMFTVDLLRYFLLGAVQRSLQQMLQQQRCRGDEGDEHMGAATTQDSFGLTSAESSADRFRHDTDMRGFNRSDDMSNWSSAETGSSSAAGATDSHSEVLGAPPFPNLSVVRALLLHAHAAAGRVALLHDQLLLVLHSFTSVTSVSFEDQGLEPSLPHLIFKTFLAPSNDELPVLQLSLTINLSEALSRGSLLLAVESVDVKCLSAVDDLCSDGQRVCRALHGTIQSRLKALWDPEQQQPSVEGCMKAFSDQGLVECLYSACDEAGYTCAVEDWQRSKFESSYTGDANDSVKFVSRGAEEATALGRWAAVLEGAEVVSLLH</sequence>
<feature type="compositionally biased region" description="Polar residues" evidence="1">
    <location>
        <begin position="823"/>
        <end position="840"/>
    </location>
</feature>
<feature type="compositionally biased region" description="Polar residues" evidence="1">
    <location>
        <begin position="12"/>
        <end position="24"/>
    </location>
</feature>
<evidence type="ECO:0000313" key="2">
    <source>
        <dbReference type="EMBL" id="CDJ40448.1"/>
    </source>
</evidence>
<feature type="compositionally biased region" description="Basic and acidic residues" evidence="1">
    <location>
        <begin position="112"/>
        <end position="134"/>
    </location>
</feature>
<accession>U6KU67</accession>
<feature type="region of interest" description="Disordered" evidence="1">
    <location>
        <begin position="1557"/>
        <end position="1593"/>
    </location>
</feature>
<feature type="region of interest" description="Disordered" evidence="1">
    <location>
        <begin position="1738"/>
        <end position="1807"/>
    </location>
</feature>
<feature type="compositionally biased region" description="Basic and acidic residues" evidence="1">
    <location>
        <begin position="159"/>
        <end position="175"/>
    </location>
</feature>
<dbReference type="VEuPathDB" id="ToxoDB:ETH_00019420"/>
<proteinExistence type="predicted"/>
<feature type="compositionally biased region" description="Low complexity" evidence="1">
    <location>
        <begin position="761"/>
        <end position="786"/>
    </location>
</feature>
<feature type="compositionally biased region" description="Polar residues" evidence="1">
    <location>
        <begin position="537"/>
        <end position="546"/>
    </location>
</feature>
<feature type="region of interest" description="Disordered" evidence="1">
    <location>
        <begin position="527"/>
        <end position="551"/>
    </location>
</feature>
<feature type="compositionally biased region" description="Polar residues" evidence="1">
    <location>
        <begin position="1752"/>
        <end position="1765"/>
    </location>
</feature>
<feature type="compositionally biased region" description="Polar residues" evidence="1">
    <location>
        <begin position="605"/>
        <end position="621"/>
    </location>
</feature>
<reference evidence="2" key="2">
    <citation type="submission" date="2013-10" db="EMBL/GenBank/DDBJ databases">
        <authorList>
            <person name="Aslett M."/>
        </authorList>
    </citation>
    <scope>NUCLEOTIDE SEQUENCE [LARGE SCALE GENOMIC DNA]</scope>
    <source>
        <strain evidence="2">Houghton</strain>
    </source>
</reference>